<dbReference type="OrthoDB" id="7055074at2"/>
<dbReference type="STRING" id="716816.BST96_08290"/>
<organism evidence="3 4">
    <name type="scientific">Oceanicoccus sagamiensis</name>
    <dbReference type="NCBI Taxonomy" id="716816"/>
    <lineage>
        <taxon>Bacteria</taxon>
        <taxon>Pseudomonadati</taxon>
        <taxon>Pseudomonadota</taxon>
        <taxon>Gammaproteobacteria</taxon>
        <taxon>Cellvibrionales</taxon>
        <taxon>Spongiibacteraceae</taxon>
        <taxon>Oceanicoccus</taxon>
    </lineage>
</organism>
<keyword evidence="4" id="KW-1185">Reference proteome</keyword>
<name>A0A1X9N7S5_9GAMM</name>
<dbReference type="Gene3D" id="3.40.50.720">
    <property type="entry name" value="NAD(P)-binding Rossmann-like Domain"/>
    <property type="match status" value="1"/>
</dbReference>
<protein>
    <recommendedName>
        <fullName evidence="5">Short-chain dehydrogenase</fullName>
    </recommendedName>
</protein>
<dbReference type="GO" id="GO:0016491">
    <property type="term" value="F:oxidoreductase activity"/>
    <property type="evidence" value="ECO:0007669"/>
    <property type="project" value="UniProtKB-KW"/>
</dbReference>
<dbReference type="EMBL" id="CP019343">
    <property type="protein sequence ID" value="ARN74120.1"/>
    <property type="molecule type" value="Genomic_DNA"/>
</dbReference>
<sequence>MTMLAGRVALVVGASSGIGKSIAIKLASHGAKVVLASRRQMEGDKVVAEITALGGEACFIAADVTSSESIKNLLAQTVSTYGGLDIAVNNAGIEGSTFVPTADYDEATFDAVINTNVTGVWRCMKYQIPQLNHQGVIVNMSSIAGLRGNEMMGCAYSASKHAIIGLTKTAAREYAAQGIRINAICPGVIKTDIAERSLLHDEILKRRVEKLHPIGRLGEVDEVAESVLWMVSDQSSFMTGHAMVLDGGVTA</sequence>
<dbReference type="PRINTS" id="PR00080">
    <property type="entry name" value="SDRFAMILY"/>
</dbReference>
<dbReference type="RefSeq" id="WP_085758251.1">
    <property type="nucleotide sequence ID" value="NZ_CP019343.1"/>
</dbReference>
<evidence type="ECO:0000313" key="4">
    <source>
        <dbReference type="Proteomes" id="UP000193450"/>
    </source>
</evidence>
<evidence type="ECO:0000256" key="2">
    <source>
        <dbReference type="ARBA" id="ARBA00023002"/>
    </source>
</evidence>
<dbReference type="Proteomes" id="UP000193450">
    <property type="component" value="Chromosome"/>
</dbReference>
<dbReference type="InterPro" id="IPR020904">
    <property type="entry name" value="Sc_DH/Rdtase_CS"/>
</dbReference>
<comment type="similarity">
    <text evidence="1">Belongs to the short-chain dehydrogenases/reductases (SDR) family.</text>
</comment>
<dbReference type="PANTHER" id="PTHR24321">
    <property type="entry name" value="DEHYDROGENASES, SHORT CHAIN"/>
    <property type="match status" value="1"/>
</dbReference>
<gene>
    <name evidence="3" type="ORF">BST96_08290</name>
</gene>
<dbReference type="SUPFAM" id="SSF51735">
    <property type="entry name" value="NAD(P)-binding Rossmann-fold domains"/>
    <property type="match status" value="1"/>
</dbReference>
<dbReference type="NCBIfam" id="NF005559">
    <property type="entry name" value="PRK07231.1"/>
    <property type="match status" value="1"/>
</dbReference>
<evidence type="ECO:0000256" key="1">
    <source>
        <dbReference type="ARBA" id="ARBA00006484"/>
    </source>
</evidence>
<proteinExistence type="inferred from homology"/>
<evidence type="ECO:0008006" key="5">
    <source>
        <dbReference type="Google" id="ProtNLM"/>
    </source>
</evidence>
<dbReference type="CDD" id="cd05233">
    <property type="entry name" value="SDR_c"/>
    <property type="match status" value="1"/>
</dbReference>
<accession>A0A1X9N7S5</accession>
<evidence type="ECO:0000313" key="3">
    <source>
        <dbReference type="EMBL" id="ARN74120.1"/>
    </source>
</evidence>
<dbReference type="KEGG" id="osg:BST96_08290"/>
<dbReference type="AlphaFoldDB" id="A0A1X9N7S5"/>
<dbReference type="InterPro" id="IPR002347">
    <property type="entry name" value="SDR_fam"/>
</dbReference>
<dbReference type="InterPro" id="IPR036291">
    <property type="entry name" value="NAD(P)-bd_dom_sf"/>
</dbReference>
<dbReference type="PANTHER" id="PTHR24321:SF11">
    <property type="entry name" value="BLR0893 PROTEIN"/>
    <property type="match status" value="1"/>
</dbReference>
<reference evidence="3 4" key="1">
    <citation type="submission" date="2016-11" db="EMBL/GenBank/DDBJ databases">
        <title>Trade-off between light-utilization and light-protection in marine flavobacteria.</title>
        <authorList>
            <person name="Kumagai Y."/>
        </authorList>
    </citation>
    <scope>NUCLEOTIDE SEQUENCE [LARGE SCALE GENOMIC DNA]</scope>
    <source>
        <strain evidence="3 4">NBRC 107125</strain>
    </source>
</reference>
<dbReference type="Pfam" id="PF13561">
    <property type="entry name" value="adh_short_C2"/>
    <property type="match status" value="1"/>
</dbReference>
<dbReference type="FunFam" id="3.40.50.720:FF:000084">
    <property type="entry name" value="Short-chain dehydrogenase reductase"/>
    <property type="match status" value="1"/>
</dbReference>
<dbReference type="PROSITE" id="PS00061">
    <property type="entry name" value="ADH_SHORT"/>
    <property type="match status" value="1"/>
</dbReference>
<keyword evidence="2" id="KW-0560">Oxidoreductase</keyword>
<dbReference type="PRINTS" id="PR00081">
    <property type="entry name" value="GDHRDH"/>
</dbReference>